<protein>
    <submittedName>
        <fullName evidence="4">FG-GAP-like repeat-containing protein</fullName>
    </submittedName>
</protein>
<dbReference type="PANTHER" id="PTHR16026">
    <property type="entry name" value="CARTILAGE ACIDIC PROTEIN 1"/>
    <property type="match status" value="1"/>
</dbReference>
<proteinExistence type="predicted"/>
<dbReference type="InterPro" id="IPR027039">
    <property type="entry name" value="Crtac1"/>
</dbReference>
<sequence>MKKITFLSFLLPYLLMSQNFEEVAIAAGISHVYDPTGTMGGGATFFDFDNDGWEDLYVTGGNTMDTLYRNNQDGTFTDVTTSAGLTSTQDFYTVGVIAGDIDNDGDQDIFINTWGFFGSELQRNLFFINNGDGTFSEKGLEAGFIKTSFSMTATFIDYNLDGFLDVYIGNYVENPMDTYDNEGNINGFAHDCFPNLMYKNNGDGTFTEVSRLLGLEDVGCALAVMATDFDQDGDMDLYIANDFGEFIVPNAMYRNDHPAETFTNVSSSCGMDVGIYGMGISSADLDKDGDFDYYVTNLGRNVLLENDGNQNFTDIATQAGVENTYALDAPGNLFTTGWGTAFCDVNNDSWPDLLVSNGTVPAAAFIATGDIDPNKLYINNTDNTFTDASQSWGVDTQETCRGMSYSDYDRDGDIDFFAVSLNPFPTSRSVLYRNSLNPSSAMNANHWLQIALEGTTVNRDAVGARVKVSLNNGDILIQEIHGGGSHAGQHSRILHFGIGTHNVDKVEVIWPGGTVEDFGAFSTGQRVSLKEGDSVLSTASIGEHSIRIFPNPSNEGVIYIKGNTIFKSLEVYDILGNTIDRFLLKKDPVEQLDLGGLPSGLYFLSFTGDGLRNTQKVVIN</sequence>
<dbReference type="Pfam" id="PF07593">
    <property type="entry name" value="UnbV_ASPIC"/>
    <property type="match status" value="1"/>
</dbReference>
<dbReference type="PANTHER" id="PTHR16026:SF0">
    <property type="entry name" value="CARTILAGE ACIDIC PROTEIN 1"/>
    <property type="match status" value="1"/>
</dbReference>
<dbReference type="InterPro" id="IPR026444">
    <property type="entry name" value="Secre_tail"/>
</dbReference>
<evidence type="ECO:0000259" key="2">
    <source>
        <dbReference type="Pfam" id="PF07593"/>
    </source>
</evidence>
<dbReference type="Proteomes" id="UP001596978">
    <property type="component" value="Unassembled WGS sequence"/>
</dbReference>
<dbReference type="NCBIfam" id="TIGR04183">
    <property type="entry name" value="Por_Secre_tail"/>
    <property type="match status" value="1"/>
</dbReference>
<accession>A0ABW3CZE8</accession>
<dbReference type="EMBL" id="JBHTJH010000004">
    <property type="protein sequence ID" value="MFD0862247.1"/>
    <property type="molecule type" value="Genomic_DNA"/>
</dbReference>
<dbReference type="InterPro" id="IPR013517">
    <property type="entry name" value="FG-GAP"/>
</dbReference>
<dbReference type="Pfam" id="PF13517">
    <property type="entry name" value="FG-GAP_3"/>
    <property type="match status" value="2"/>
</dbReference>
<evidence type="ECO:0000313" key="5">
    <source>
        <dbReference type="Proteomes" id="UP001596978"/>
    </source>
</evidence>
<gene>
    <name evidence="4" type="ORF">ACFQ1M_08495</name>
</gene>
<feature type="domain" description="ASPIC/UnbV" evidence="2">
    <location>
        <begin position="461"/>
        <end position="527"/>
    </location>
</feature>
<evidence type="ECO:0000313" key="4">
    <source>
        <dbReference type="EMBL" id="MFD0862247.1"/>
    </source>
</evidence>
<evidence type="ECO:0000259" key="3">
    <source>
        <dbReference type="Pfam" id="PF18962"/>
    </source>
</evidence>
<dbReference type="InterPro" id="IPR011519">
    <property type="entry name" value="UnbV_ASPIC"/>
</dbReference>
<keyword evidence="5" id="KW-1185">Reference proteome</keyword>
<dbReference type="Pfam" id="PF18962">
    <property type="entry name" value="Por_Secre_tail"/>
    <property type="match status" value="1"/>
</dbReference>
<comment type="caution">
    <text evidence="4">The sequence shown here is derived from an EMBL/GenBank/DDBJ whole genome shotgun (WGS) entry which is preliminary data.</text>
</comment>
<dbReference type="SUPFAM" id="SSF69318">
    <property type="entry name" value="Integrin alpha N-terminal domain"/>
    <property type="match status" value="1"/>
</dbReference>
<dbReference type="Gene3D" id="2.130.10.130">
    <property type="entry name" value="Integrin alpha, N-terminal"/>
    <property type="match status" value="2"/>
</dbReference>
<dbReference type="RefSeq" id="WP_386406798.1">
    <property type="nucleotide sequence ID" value="NZ_JBHTJH010000004.1"/>
</dbReference>
<name>A0ABW3CZE8_9FLAO</name>
<reference evidence="5" key="1">
    <citation type="journal article" date="2019" name="Int. J. Syst. Evol. Microbiol.">
        <title>The Global Catalogue of Microorganisms (GCM) 10K type strain sequencing project: providing services to taxonomists for standard genome sequencing and annotation.</title>
        <authorList>
            <consortium name="The Broad Institute Genomics Platform"/>
            <consortium name="The Broad Institute Genome Sequencing Center for Infectious Disease"/>
            <person name="Wu L."/>
            <person name="Ma J."/>
        </authorList>
    </citation>
    <scope>NUCLEOTIDE SEQUENCE [LARGE SCALE GENOMIC DNA]</scope>
    <source>
        <strain evidence="5">CCUG 62952</strain>
    </source>
</reference>
<organism evidence="4 5">
    <name type="scientific">Sungkyunkwania multivorans</name>
    <dbReference type="NCBI Taxonomy" id="1173618"/>
    <lineage>
        <taxon>Bacteria</taxon>
        <taxon>Pseudomonadati</taxon>
        <taxon>Bacteroidota</taxon>
        <taxon>Flavobacteriia</taxon>
        <taxon>Flavobacteriales</taxon>
        <taxon>Flavobacteriaceae</taxon>
        <taxon>Sungkyunkwania</taxon>
    </lineage>
</organism>
<feature type="domain" description="Secretion system C-terminal sorting" evidence="3">
    <location>
        <begin position="548"/>
        <end position="619"/>
    </location>
</feature>
<dbReference type="InterPro" id="IPR028994">
    <property type="entry name" value="Integrin_alpha_N"/>
</dbReference>
<evidence type="ECO:0000256" key="1">
    <source>
        <dbReference type="ARBA" id="ARBA00022729"/>
    </source>
</evidence>
<keyword evidence="1" id="KW-0732">Signal</keyword>